<protein>
    <submittedName>
        <fullName evidence="5">Single-stranded DNA-binding protein</fullName>
    </submittedName>
</protein>
<dbReference type="Pfam" id="PF00436">
    <property type="entry name" value="SSB"/>
    <property type="match status" value="1"/>
</dbReference>
<dbReference type="EMBL" id="CP129675">
    <property type="protein sequence ID" value="XDS45862.1"/>
    <property type="molecule type" value="Genomic_DNA"/>
</dbReference>
<proteinExistence type="predicted"/>
<dbReference type="CDD" id="cd04496">
    <property type="entry name" value="SSB_OBF"/>
    <property type="match status" value="1"/>
</dbReference>
<gene>
    <name evidence="6" type="ORF">QN062_09380</name>
    <name evidence="5" type="ORF">QN216_03585</name>
    <name evidence="4" type="ORF">QN217_06860</name>
</gene>
<dbReference type="EMBL" id="CP129682">
    <property type="protein sequence ID" value="XDS49356.1"/>
    <property type="molecule type" value="Genomic_DNA"/>
</dbReference>
<sequence>MASQQGTITITGFVATEPLRLGREESNPVCTFRMASTRGYFHVRRNQWEERATTWMTVKAYKSLAANVLDSIHKGQPVMVNGVLETEEWTDRHGDHQSAVIIEASCIGHHLGLGVSSFTRRKSRVALPDDHHDEPHTADAQKVARTLTRQSAPYSASPKTEYHPFATQQPTIPPAAAQKTLQPA</sequence>
<feature type="compositionally biased region" description="Polar residues" evidence="3">
    <location>
        <begin position="148"/>
        <end position="158"/>
    </location>
</feature>
<dbReference type="EMBL" id="CP129683">
    <property type="protein sequence ID" value="XDS50576.1"/>
    <property type="molecule type" value="Genomic_DNA"/>
</dbReference>
<dbReference type="GO" id="GO:0003697">
    <property type="term" value="F:single-stranded DNA binding"/>
    <property type="evidence" value="ECO:0007669"/>
    <property type="project" value="InterPro"/>
</dbReference>
<organism evidence="5">
    <name type="scientific">Bifidobacterium fermentum</name>
    <dbReference type="NCBI Taxonomy" id="3059035"/>
    <lineage>
        <taxon>Bacteria</taxon>
        <taxon>Bacillati</taxon>
        <taxon>Actinomycetota</taxon>
        <taxon>Actinomycetes</taxon>
        <taxon>Bifidobacteriales</taxon>
        <taxon>Bifidobacteriaceae</taxon>
        <taxon>Bifidobacterium</taxon>
    </lineage>
</organism>
<dbReference type="AlphaFoldDB" id="A0AB39UK07"/>
<evidence type="ECO:0000256" key="1">
    <source>
        <dbReference type="ARBA" id="ARBA00023125"/>
    </source>
</evidence>
<feature type="compositionally biased region" description="Low complexity" evidence="3">
    <location>
        <begin position="166"/>
        <end position="184"/>
    </location>
</feature>
<evidence type="ECO:0000256" key="2">
    <source>
        <dbReference type="PROSITE-ProRule" id="PRU00252"/>
    </source>
</evidence>
<dbReference type="SUPFAM" id="SSF50249">
    <property type="entry name" value="Nucleic acid-binding proteins"/>
    <property type="match status" value="1"/>
</dbReference>
<evidence type="ECO:0000256" key="3">
    <source>
        <dbReference type="SAM" id="MobiDB-lite"/>
    </source>
</evidence>
<dbReference type="InterPro" id="IPR000424">
    <property type="entry name" value="Primosome_PriB/ssb"/>
</dbReference>
<evidence type="ECO:0000313" key="4">
    <source>
        <dbReference type="EMBL" id="XDS45862.1"/>
    </source>
</evidence>
<dbReference type="KEGG" id="bfk:QN062_09380"/>
<name>A0AB39UK07_9BIFI</name>
<feature type="region of interest" description="Disordered" evidence="3">
    <location>
        <begin position="148"/>
        <end position="184"/>
    </location>
</feature>
<evidence type="ECO:0000313" key="6">
    <source>
        <dbReference type="EMBL" id="XDS50576.1"/>
    </source>
</evidence>
<dbReference type="InterPro" id="IPR012340">
    <property type="entry name" value="NA-bd_OB-fold"/>
</dbReference>
<dbReference type="Gene3D" id="2.40.50.140">
    <property type="entry name" value="Nucleic acid-binding proteins"/>
    <property type="match status" value="1"/>
</dbReference>
<evidence type="ECO:0000313" key="5">
    <source>
        <dbReference type="EMBL" id="XDS49356.1"/>
    </source>
</evidence>
<dbReference type="RefSeq" id="WP_369341540.1">
    <property type="nucleotide sequence ID" value="NZ_CP129675.1"/>
</dbReference>
<accession>A0AB39UK07</accession>
<keyword evidence="1 2" id="KW-0238">DNA-binding</keyword>
<dbReference type="PROSITE" id="PS50935">
    <property type="entry name" value="SSB"/>
    <property type="match status" value="1"/>
</dbReference>
<reference evidence="5" key="1">
    <citation type="submission" date="2023-07" db="EMBL/GenBank/DDBJ databases">
        <title>Bifidobacterium aquikefiriaerophilum sp. nov. and Bifidobacterium eccum sp. nov., isolated from water kefir.</title>
        <authorList>
            <person name="Breselge S."/>
            <person name="Bellassi P."/>
            <person name="Barcenilla C."/>
            <person name="Alvarez-Ordonez A."/>
            <person name="Morelli L."/>
            <person name="Cotter P.D."/>
        </authorList>
    </citation>
    <scope>NUCLEOTIDE SEQUENCE</scope>
    <source>
        <strain evidence="6">WK012_4_13</strain>
        <strain evidence="5">WK013_4_14</strain>
        <strain evidence="4">WK048_4_13</strain>
    </source>
</reference>